<keyword evidence="2" id="KW-1185">Reference proteome</keyword>
<evidence type="ECO:0000313" key="2">
    <source>
        <dbReference type="Proteomes" id="UP001060085"/>
    </source>
</evidence>
<comment type="caution">
    <text evidence="1">The sequence shown here is derived from an EMBL/GenBank/DDBJ whole genome shotgun (WGS) entry which is preliminary data.</text>
</comment>
<protein>
    <submittedName>
        <fullName evidence="1">Uncharacterized protein</fullName>
    </submittedName>
</protein>
<name>A0ACC0A4L9_CATRO</name>
<dbReference type="Proteomes" id="UP001060085">
    <property type="component" value="Linkage Group LG07"/>
</dbReference>
<gene>
    <name evidence="1" type="ORF">M9H77_32736</name>
</gene>
<dbReference type="EMBL" id="CM044707">
    <property type="protein sequence ID" value="KAI5655549.1"/>
    <property type="molecule type" value="Genomic_DNA"/>
</dbReference>
<proteinExistence type="predicted"/>
<accession>A0ACC0A4L9</accession>
<organism evidence="1 2">
    <name type="scientific">Catharanthus roseus</name>
    <name type="common">Madagascar periwinkle</name>
    <name type="synonym">Vinca rosea</name>
    <dbReference type="NCBI Taxonomy" id="4058"/>
    <lineage>
        <taxon>Eukaryota</taxon>
        <taxon>Viridiplantae</taxon>
        <taxon>Streptophyta</taxon>
        <taxon>Embryophyta</taxon>
        <taxon>Tracheophyta</taxon>
        <taxon>Spermatophyta</taxon>
        <taxon>Magnoliopsida</taxon>
        <taxon>eudicotyledons</taxon>
        <taxon>Gunneridae</taxon>
        <taxon>Pentapetalae</taxon>
        <taxon>asterids</taxon>
        <taxon>lamiids</taxon>
        <taxon>Gentianales</taxon>
        <taxon>Apocynaceae</taxon>
        <taxon>Rauvolfioideae</taxon>
        <taxon>Vinceae</taxon>
        <taxon>Catharanthinae</taxon>
        <taxon>Catharanthus</taxon>
    </lineage>
</organism>
<sequence length="740" mass="83273">MDAAGKEESEIMYRLLVDRFHSLEASHENLKEQFSLILQEQNSDDNGDINHSNSKEESIITSFSGDVPFDSSWAKLPARAYFSESPYRNLLRCMGHALHVTRAASGEIIYWNRSAEKLFGYKDYEVLGQNVGFLLIDEQHHVSERQIMKTLSSGQSWSGQFPFKRRSGQIFMALVTKSPLYEDGELVGVITVSSDATVLNEVSLGTAGMNQDRAEGQSRFQGINLKKLQWHAQPQVPSVPQNVSSISNLASKVFLRKHGESACNGRSNSKDKEENEVDNPDIKFDRPPRAPASKIFSKLHPGRIAILGKEKDTSIQQNGCDDTAIGREISADQYMQRSSEATTSYSCFVANPAGQNLSNETSLLERRIYRNPKVVLNGATEYSSPIGLARDYNEYSKGLRTSDELMRSSLQHLKPDVQNLRMLGTGDTHTNRLQFPNSYESTCSSNGSLSSKGGNDSNLIVDCEIHWEEIQLGEEIGQGSCAVVHRGIWKGSDVAVKVYFGNEYNEETLTGYKKEIDIMKKLRHPNVLLFMGAVYSQEKLAVVTEFLSRGSLFKTLHRNNLQLDVRRRLRMALDVARGMNYLHRRKPPIVHRDLKSSNLLVDKSWNVKVGDFGLSKLKYATFLSTKSGRGTPQWMAPEVLRNEPSTEKSDVYSYGVIFWELMTESIPWNNLNPLQVVGVVGFMDRRLDLPENIDPQVSSIICDCWNSNPESRPSFEDIIRRMTDLIQSMTGVNARKIPGL</sequence>
<reference evidence="2" key="1">
    <citation type="journal article" date="2023" name="Nat. Plants">
        <title>Single-cell RNA sequencing provides a high-resolution roadmap for understanding the multicellular compartmentation of specialized metabolism.</title>
        <authorList>
            <person name="Sun S."/>
            <person name="Shen X."/>
            <person name="Li Y."/>
            <person name="Li Y."/>
            <person name="Wang S."/>
            <person name="Li R."/>
            <person name="Zhang H."/>
            <person name="Shen G."/>
            <person name="Guo B."/>
            <person name="Wei J."/>
            <person name="Xu J."/>
            <person name="St-Pierre B."/>
            <person name="Chen S."/>
            <person name="Sun C."/>
        </authorList>
    </citation>
    <scope>NUCLEOTIDE SEQUENCE [LARGE SCALE GENOMIC DNA]</scope>
</reference>
<evidence type="ECO:0000313" key="1">
    <source>
        <dbReference type="EMBL" id="KAI5655549.1"/>
    </source>
</evidence>